<dbReference type="EC" id="2.7.10.1" evidence="2"/>
<dbReference type="GO" id="GO:0004714">
    <property type="term" value="F:transmembrane receptor protein tyrosine kinase activity"/>
    <property type="evidence" value="ECO:0007669"/>
    <property type="project" value="UniProtKB-EC"/>
</dbReference>
<feature type="binding site" evidence="20">
    <location>
        <position position="958"/>
    </location>
    <ligand>
        <name>ATP</name>
        <dbReference type="ChEBI" id="CHEBI:30616"/>
    </ligand>
</feature>
<dbReference type="InterPro" id="IPR000719">
    <property type="entry name" value="Prot_kinase_dom"/>
</dbReference>
<keyword evidence="12 22" id="KW-0472">Membrane</keyword>
<evidence type="ECO:0000256" key="18">
    <source>
        <dbReference type="ARBA" id="ARBA00051243"/>
    </source>
</evidence>
<dbReference type="PROSITE" id="PS50011">
    <property type="entry name" value="PROTEIN_KINASE_DOM"/>
    <property type="match status" value="1"/>
</dbReference>
<feature type="chain" id="PRO_5040249681" description="receptor protein-tyrosine kinase" evidence="23">
    <location>
        <begin position="27"/>
        <end position="1446"/>
    </location>
</feature>
<dbReference type="InterPro" id="IPR001245">
    <property type="entry name" value="Ser-Thr/Tyr_kinase_cat_dom"/>
</dbReference>
<keyword evidence="17" id="KW-0393">Immunoglobulin domain</keyword>
<dbReference type="Gene3D" id="1.10.510.10">
    <property type="entry name" value="Transferase(Phosphotransferase) domain 1"/>
    <property type="match status" value="1"/>
</dbReference>
<evidence type="ECO:0000313" key="25">
    <source>
        <dbReference type="EMBL" id="KAJ8041055.1"/>
    </source>
</evidence>
<dbReference type="Pfam" id="PF01094">
    <property type="entry name" value="ANF_receptor"/>
    <property type="match status" value="1"/>
</dbReference>
<evidence type="ECO:0000256" key="13">
    <source>
        <dbReference type="ARBA" id="ARBA00023137"/>
    </source>
</evidence>
<dbReference type="InterPro" id="IPR011009">
    <property type="entry name" value="Kinase-like_dom_sf"/>
</dbReference>
<evidence type="ECO:0000256" key="11">
    <source>
        <dbReference type="ARBA" id="ARBA00022989"/>
    </source>
</evidence>
<dbReference type="InterPro" id="IPR001828">
    <property type="entry name" value="ANF_lig-bd_rcpt"/>
</dbReference>
<evidence type="ECO:0000256" key="6">
    <source>
        <dbReference type="ARBA" id="ARBA00022729"/>
    </source>
</evidence>
<dbReference type="InterPro" id="IPR020635">
    <property type="entry name" value="Tyr_kinase_cat_dom"/>
</dbReference>
<keyword evidence="5 22" id="KW-0812">Transmembrane</keyword>
<dbReference type="GO" id="GO:0043235">
    <property type="term" value="C:receptor complex"/>
    <property type="evidence" value="ECO:0007669"/>
    <property type="project" value="TreeGrafter"/>
</dbReference>
<dbReference type="GO" id="GO:0005886">
    <property type="term" value="C:plasma membrane"/>
    <property type="evidence" value="ECO:0007669"/>
    <property type="project" value="TreeGrafter"/>
</dbReference>
<keyword evidence="14" id="KW-1015">Disulfide bond</keyword>
<keyword evidence="3" id="KW-0597">Phosphoprotein</keyword>
<evidence type="ECO:0000256" key="20">
    <source>
        <dbReference type="PROSITE-ProRule" id="PRU10141"/>
    </source>
</evidence>
<keyword evidence="16" id="KW-0325">Glycoprotein</keyword>
<dbReference type="PROSITE" id="PS00107">
    <property type="entry name" value="PROTEIN_KINASE_ATP"/>
    <property type="match status" value="1"/>
</dbReference>
<dbReference type="InterPro" id="IPR017441">
    <property type="entry name" value="Protein_kinase_ATP_BS"/>
</dbReference>
<sequence>MELTNWQLLTLITGSVILYTVPFSESACFTNHSHAYDHRATHFTYDGEVLPILLEGSLVYRPTLDFLNNIVVILGTEIMGYADIGIVKPKLYNPTATSLALDRVVGCDDNMNRYQYITVTMIQSCDDNRPTNAPSINMALWMSSLVPDESWPVETSGIMYKGNHALYGRYGWYVSTDIVRTMWEGSNVVGDHWRSLQNVNYVSALSLSDSDFNENIDSNLFSYCNRPECVRGIFHPPWCNNQTLEIGSSMTPDCAFLFADYSELNFLMLSSQILELRLSVKVAWVGPHLRYLVRRMTDLNQPVLFFALTPNDLLQYSSFSRISFPTCSTPQYVEGDYEMGGCDHTWHPLTKVAWSAIEINAPPLSQLIHNIYLDDGLINSVFSEYAQSDSDMEEFTCHWLKNNQMVWLDWLPADSLSIKRHVYLPALFPNIEEGEDLYGIYLGATMAVEAVNRDGDTLPSVTVSMLPYGTQCQSEKTLDTYSDLIQDNVKPLAGFVGPGCSMECENLSGVSKYFNQIIISYFADSVSLGAKDKHPFVFRVFPDMEEIGFTAELIFKYFGWTNFAVISDITATMYTDFAAVEDHLLRTGMQCVYSGTIDGQGVDRMVAHIKESRPEVIFEYCSERLAQELLCEAYKQGITLENGFIWMLPSWYSNEWWDVDKQNISDLIGCSLAEMKKALNGGMTLSRVRLAEPEDMIAGDLTMSSWIEEHSNYLAKTNASFTPLAAYAYDVVWTYAFALHRLLETDVTYLDSIQSVKTTMLLIENLENTSFVGATGQVDFIEQDRRTPVTISLYCFDFESTQVILGQYIPEAGTTANGELYIDKQVLDTLRENFDAFTEEQETKICGVEHVRVMLGSSCASAYVVICLFFTIILLIMALGIGFLFKKKYDKKVKEAELRMKELGLLSLGMDSLSTLDKWEMPRENIILNRKLGEGAFGTVYGGEAFLEGQNWAAVAVKTLKMGSSIEEKLDFLSEAEMMKRFNHKNIVRLLGVCTNGEPLYAVMDFMLYGDLKTFLLARRHLVGQMSQEAEVLQPARLTAMVHDIASGLDYLAKHNYVHRDLACRNCLVDASYCIKIGDFGMTRALYDSDYYRLCKQGRLPVRWMAPESVVEGIFTTMSDIWSLGVVIYEVVTCGGFPYAEMSNTMVLDYIKDGNSMFPPENCPTLLSSLMTQCWVVEAAIRPTAKEVMDILETSPELIVPCLSGPHESVSVDGLSRGTFSPGVSSRHSFRSWDTDFMSETSSGGLRSSFGSLRRALQNSFIMKGSKKKESNKVSPTLSRKGDLEWANDFFARQERKRSSERSAISWSSGLRSKMKPMMSELVRFGRNDLNSLQRFNSFDGVLNASEVKPTRSYTLDESFQGLSKKVEAFQNEYCRQPQVEIKCSEVKLRADSAPLIPKLGRRSQRKSRSKSIPPGSTNLGYETEVAVISGNTMECTSDDSEMTPL</sequence>
<dbReference type="FunFam" id="3.30.200.20:FF:000593">
    <property type="entry name" value="Predicted protein"/>
    <property type="match status" value="1"/>
</dbReference>
<dbReference type="EMBL" id="JAIZAY010000005">
    <property type="protein sequence ID" value="KAJ8041055.1"/>
    <property type="molecule type" value="Genomic_DNA"/>
</dbReference>
<evidence type="ECO:0000256" key="16">
    <source>
        <dbReference type="ARBA" id="ARBA00023180"/>
    </source>
</evidence>
<dbReference type="FunFam" id="1.10.510.10:FF:001227">
    <property type="entry name" value="Tyrosine-protein kinase receptor"/>
    <property type="match status" value="1"/>
</dbReference>
<evidence type="ECO:0000256" key="5">
    <source>
        <dbReference type="ARBA" id="ARBA00022692"/>
    </source>
</evidence>
<evidence type="ECO:0000256" key="23">
    <source>
        <dbReference type="SAM" id="SignalP"/>
    </source>
</evidence>
<evidence type="ECO:0000256" key="22">
    <source>
        <dbReference type="SAM" id="Phobius"/>
    </source>
</evidence>
<dbReference type="SMART" id="SM00219">
    <property type="entry name" value="TyrKc"/>
    <property type="match status" value="1"/>
</dbReference>
<evidence type="ECO:0000256" key="14">
    <source>
        <dbReference type="ARBA" id="ARBA00023157"/>
    </source>
</evidence>
<dbReference type="Gene3D" id="3.30.200.20">
    <property type="entry name" value="Phosphorylase Kinase, domain 1"/>
    <property type="match status" value="1"/>
</dbReference>
<reference evidence="25" key="1">
    <citation type="submission" date="2021-10" db="EMBL/GenBank/DDBJ databases">
        <title>Tropical sea cucumber genome reveals ecological adaptation and Cuvierian tubules defense mechanism.</title>
        <authorList>
            <person name="Chen T."/>
        </authorList>
    </citation>
    <scope>NUCLEOTIDE SEQUENCE</scope>
    <source>
        <strain evidence="25">Nanhai2018</strain>
        <tissue evidence="25">Muscle</tissue>
    </source>
</reference>
<evidence type="ECO:0000256" key="19">
    <source>
        <dbReference type="ARBA" id="ARBA00056965"/>
    </source>
</evidence>
<evidence type="ECO:0000313" key="26">
    <source>
        <dbReference type="Proteomes" id="UP001152320"/>
    </source>
</evidence>
<keyword evidence="26" id="KW-1185">Reference proteome</keyword>
<dbReference type="Proteomes" id="UP001152320">
    <property type="component" value="Chromosome 5"/>
</dbReference>
<keyword evidence="8 20" id="KW-0547">Nucleotide-binding</keyword>
<feature type="transmembrane region" description="Helical" evidence="22">
    <location>
        <begin position="862"/>
        <end position="885"/>
    </location>
</feature>
<keyword evidence="9" id="KW-0418">Kinase</keyword>
<evidence type="ECO:0000256" key="10">
    <source>
        <dbReference type="ARBA" id="ARBA00022840"/>
    </source>
</evidence>
<proteinExistence type="predicted"/>
<evidence type="ECO:0000256" key="4">
    <source>
        <dbReference type="ARBA" id="ARBA00022679"/>
    </source>
</evidence>
<dbReference type="Gene3D" id="3.40.50.2300">
    <property type="match status" value="2"/>
</dbReference>
<dbReference type="PANTHER" id="PTHR24416:SF489">
    <property type="entry name" value="PROTEIN KINASE DOMAIN-CONTAINING PROTEIN"/>
    <property type="match status" value="1"/>
</dbReference>
<dbReference type="OrthoDB" id="10045779at2759"/>
<dbReference type="Pfam" id="PF07714">
    <property type="entry name" value="PK_Tyr_Ser-Thr"/>
    <property type="match status" value="1"/>
</dbReference>
<evidence type="ECO:0000256" key="9">
    <source>
        <dbReference type="ARBA" id="ARBA00022777"/>
    </source>
</evidence>
<name>A0A9Q1HCJ6_HOLLE</name>
<evidence type="ECO:0000259" key="24">
    <source>
        <dbReference type="PROSITE" id="PS50011"/>
    </source>
</evidence>
<keyword evidence="15 25" id="KW-0675">Receptor</keyword>
<feature type="signal peptide" evidence="23">
    <location>
        <begin position="1"/>
        <end position="26"/>
    </location>
</feature>
<accession>A0A9Q1HCJ6</accession>
<evidence type="ECO:0000256" key="15">
    <source>
        <dbReference type="ARBA" id="ARBA00023170"/>
    </source>
</evidence>
<evidence type="ECO:0000256" key="21">
    <source>
        <dbReference type="SAM" id="MobiDB-lite"/>
    </source>
</evidence>
<feature type="region of interest" description="Disordered" evidence="21">
    <location>
        <begin position="1397"/>
        <end position="1421"/>
    </location>
</feature>
<evidence type="ECO:0000256" key="3">
    <source>
        <dbReference type="ARBA" id="ARBA00022553"/>
    </source>
</evidence>
<dbReference type="InterPro" id="IPR008266">
    <property type="entry name" value="Tyr_kinase_AS"/>
</dbReference>
<comment type="caution">
    <text evidence="25">The sequence shown here is derived from an EMBL/GenBank/DDBJ whole genome shotgun (WGS) entry which is preliminary data.</text>
</comment>
<keyword evidence="6 23" id="KW-0732">Signal</keyword>
<evidence type="ECO:0000256" key="8">
    <source>
        <dbReference type="ARBA" id="ARBA00022741"/>
    </source>
</evidence>
<keyword evidence="13" id="KW-0829">Tyrosine-protein kinase</keyword>
<dbReference type="GO" id="GO:0007169">
    <property type="term" value="P:cell surface receptor protein tyrosine kinase signaling pathway"/>
    <property type="evidence" value="ECO:0007669"/>
    <property type="project" value="TreeGrafter"/>
</dbReference>
<dbReference type="PANTHER" id="PTHR24416">
    <property type="entry name" value="TYROSINE-PROTEIN KINASE RECEPTOR"/>
    <property type="match status" value="1"/>
</dbReference>
<organism evidence="25 26">
    <name type="scientific">Holothuria leucospilota</name>
    <name type="common">Black long sea cucumber</name>
    <name type="synonym">Mertensiothuria leucospilota</name>
    <dbReference type="NCBI Taxonomy" id="206669"/>
    <lineage>
        <taxon>Eukaryota</taxon>
        <taxon>Metazoa</taxon>
        <taxon>Echinodermata</taxon>
        <taxon>Eleutherozoa</taxon>
        <taxon>Echinozoa</taxon>
        <taxon>Holothuroidea</taxon>
        <taxon>Aspidochirotacea</taxon>
        <taxon>Aspidochirotida</taxon>
        <taxon>Holothuriidae</taxon>
        <taxon>Holothuria</taxon>
    </lineage>
</organism>
<evidence type="ECO:0000256" key="1">
    <source>
        <dbReference type="ARBA" id="ARBA00004167"/>
    </source>
</evidence>
<evidence type="ECO:0000256" key="12">
    <source>
        <dbReference type="ARBA" id="ARBA00023136"/>
    </source>
</evidence>
<dbReference type="CDD" id="cd00192">
    <property type="entry name" value="PTKc"/>
    <property type="match status" value="1"/>
</dbReference>
<keyword evidence="11 22" id="KW-1133">Transmembrane helix</keyword>
<dbReference type="InterPro" id="IPR028082">
    <property type="entry name" value="Peripla_BP_I"/>
</dbReference>
<evidence type="ECO:0000256" key="7">
    <source>
        <dbReference type="ARBA" id="ARBA00022737"/>
    </source>
</evidence>
<gene>
    <name evidence="25" type="ORF">HOLleu_11753</name>
</gene>
<dbReference type="PROSITE" id="PS00109">
    <property type="entry name" value="PROTEIN_KINASE_TYR"/>
    <property type="match status" value="1"/>
</dbReference>
<dbReference type="SUPFAM" id="SSF56112">
    <property type="entry name" value="Protein kinase-like (PK-like)"/>
    <property type="match status" value="1"/>
</dbReference>
<evidence type="ECO:0000256" key="17">
    <source>
        <dbReference type="ARBA" id="ARBA00023319"/>
    </source>
</evidence>
<keyword evidence="4" id="KW-0808">Transferase</keyword>
<dbReference type="GO" id="GO:0005524">
    <property type="term" value="F:ATP binding"/>
    <property type="evidence" value="ECO:0007669"/>
    <property type="project" value="UniProtKB-UniRule"/>
</dbReference>
<feature type="compositionally biased region" description="Basic residues" evidence="21">
    <location>
        <begin position="1400"/>
        <end position="1410"/>
    </location>
</feature>
<evidence type="ECO:0000256" key="2">
    <source>
        <dbReference type="ARBA" id="ARBA00011902"/>
    </source>
</evidence>
<comment type="catalytic activity">
    <reaction evidence="18">
        <text>L-tyrosyl-[protein] + ATP = O-phospho-L-tyrosyl-[protein] + ADP + H(+)</text>
        <dbReference type="Rhea" id="RHEA:10596"/>
        <dbReference type="Rhea" id="RHEA-COMP:10136"/>
        <dbReference type="Rhea" id="RHEA-COMP:20101"/>
        <dbReference type="ChEBI" id="CHEBI:15378"/>
        <dbReference type="ChEBI" id="CHEBI:30616"/>
        <dbReference type="ChEBI" id="CHEBI:46858"/>
        <dbReference type="ChEBI" id="CHEBI:61978"/>
        <dbReference type="ChEBI" id="CHEBI:456216"/>
        <dbReference type="EC" id="2.7.10.1"/>
    </reaction>
</comment>
<feature type="domain" description="Protein kinase" evidence="24">
    <location>
        <begin position="926"/>
        <end position="1198"/>
    </location>
</feature>
<keyword evidence="7" id="KW-0677">Repeat</keyword>
<protein>
    <recommendedName>
        <fullName evidence="2">receptor protein-tyrosine kinase</fullName>
        <ecNumber evidence="2">2.7.10.1</ecNumber>
    </recommendedName>
</protein>
<dbReference type="SUPFAM" id="SSF53822">
    <property type="entry name" value="Periplasmic binding protein-like I"/>
    <property type="match status" value="1"/>
</dbReference>
<comment type="subcellular location">
    <subcellularLocation>
        <location evidence="1">Membrane</location>
        <topology evidence="1">Single-pass membrane protein</topology>
    </subcellularLocation>
</comment>
<dbReference type="PRINTS" id="PR00109">
    <property type="entry name" value="TYRKINASE"/>
</dbReference>
<keyword evidence="10 20" id="KW-0067">ATP-binding</keyword>
<comment type="function">
    <text evidence="19">Receptor for basic fibroblast growth factor.</text>
</comment>
<dbReference type="InterPro" id="IPR050122">
    <property type="entry name" value="RTK"/>
</dbReference>